<accession>A0A1S3IFY0</accession>
<gene>
    <name evidence="2" type="primary">LOC106163658</name>
</gene>
<dbReference type="AlphaFoldDB" id="A0A1S3IFY0"/>
<dbReference type="Proteomes" id="UP000085678">
    <property type="component" value="Unplaced"/>
</dbReference>
<keyword evidence="1" id="KW-1185">Reference proteome</keyword>
<dbReference type="InParanoid" id="A0A1S3IFY0"/>
<evidence type="ECO:0000313" key="2">
    <source>
        <dbReference type="RefSeq" id="XP_013396771.1"/>
    </source>
</evidence>
<protein>
    <submittedName>
        <fullName evidence="2">Uncharacterized protein LOC106163658</fullName>
    </submittedName>
</protein>
<dbReference type="RefSeq" id="XP_013396771.1">
    <property type="nucleotide sequence ID" value="XM_013541317.1"/>
</dbReference>
<organism evidence="1 2">
    <name type="scientific">Lingula anatina</name>
    <name type="common">Brachiopod</name>
    <name type="synonym">Lingula unguis</name>
    <dbReference type="NCBI Taxonomy" id="7574"/>
    <lineage>
        <taxon>Eukaryota</taxon>
        <taxon>Metazoa</taxon>
        <taxon>Spiralia</taxon>
        <taxon>Lophotrochozoa</taxon>
        <taxon>Brachiopoda</taxon>
        <taxon>Linguliformea</taxon>
        <taxon>Lingulata</taxon>
        <taxon>Lingulida</taxon>
        <taxon>Linguloidea</taxon>
        <taxon>Lingulidae</taxon>
        <taxon>Lingula</taxon>
    </lineage>
</organism>
<dbReference type="GeneID" id="106163658"/>
<name>A0A1S3IFY0_LINAN</name>
<reference evidence="2" key="1">
    <citation type="submission" date="2025-08" db="UniProtKB">
        <authorList>
            <consortium name="RefSeq"/>
        </authorList>
    </citation>
    <scope>IDENTIFICATION</scope>
    <source>
        <tissue evidence="2">Gonads</tissue>
    </source>
</reference>
<sequence>MRLSGLSEIPEELACSQKLKEWGRRKCSVTVPGKFSDLDFVRYQPGKDPISIGHSKCKGEYAVLPPTKQSLPKPRLDNFVSRVPEGSVRKLMLAGLWSSSEKSVNLVGAHPEHKLNVLQPHPLQNIRNKVSEQIQTWDFESKEFQEMQLSFTSVVCG</sequence>
<evidence type="ECO:0000313" key="1">
    <source>
        <dbReference type="Proteomes" id="UP000085678"/>
    </source>
</evidence>
<proteinExistence type="predicted"/>
<dbReference type="KEGG" id="lak:106163658"/>